<name>A0A0C2XIC5_SERVB</name>
<dbReference type="SUPFAM" id="SSF57667">
    <property type="entry name" value="beta-beta-alpha zinc fingers"/>
    <property type="match status" value="1"/>
</dbReference>
<evidence type="ECO:0000256" key="1">
    <source>
        <dbReference type="PROSITE-ProRule" id="PRU00042"/>
    </source>
</evidence>
<evidence type="ECO:0000313" key="4">
    <source>
        <dbReference type="EMBL" id="KIM28837.1"/>
    </source>
</evidence>
<keyword evidence="1" id="KW-0863">Zinc-finger</keyword>
<dbReference type="PROSITE" id="PS50157">
    <property type="entry name" value="ZINC_FINGER_C2H2_2"/>
    <property type="match status" value="1"/>
</dbReference>
<sequence length="303" mass="33223">MAHLGPQPYHEHRILFLQGPTPDSSLVYSLPPGIYTFIWNYLSPYQISPPITLDEPHGDNVGNGPLRRDHLIGQGSQEMLSSPATGHFVVATQSVPIHTSPSYPETELSSGPNGLWTEAESSGSQPSCHAPNSTDGDTYASTDQSQSQDIVVDSVGLSKAISKALPSPLNSVLRSWAGTEREAVLAKVLEEVDTDLHSMSRINPTRWRGILSPLCGMDGPLCSARQDGPRKRLISITCHKCPKVFDRRNPIEKYAHHLITDHYEITPFKCQHANCGAAFSWSQDCRRHEKTIHGGVVMEPSSS</sequence>
<reference evidence="5" key="2">
    <citation type="submission" date="2015-01" db="EMBL/GenBank/DDBJ databases">
        <title>Evolutionary Origins and Diversification of the Mycorrhizal Mutualists.</title>
        <authorList>
            <consortium name="DOE Joint Genome Institute"/>
            <consortium name="Mycorrhizal Genomics Consortium"/>
            <person name="Kohler A."/>
            <person name="Kuo A."/>
            <person name="Nagy L.G."/>
            <person name="Floudas D."/>
            <person name="Copeland A."/>
            <person name="Barry K.W."/>
            <person name="Cichocki N."/>
            <person name="Veneault-Fourrey C."/>
            <person name="LaButti K."/>
            <person name="Lindquist E.A."/>
            <person name="Lipzen A."/>
            <person name="Lundell T."/>
            <person name="Morin E."/>
            <person name="Murat C."/>
            <person name="Riley R."/>
            <person name="Ohm R."/>
            <person name="Sun H."/>
            <person name="Tunlid A."/>
            <person name="Henrissat B."/>
            <person name="Grigoriev I.V."/>
            <person name="Hibbett D.S."/>
            <person name="Martin F."/>
        </authorList>
    </citation>
    <scope>NUCLEOTIDE SEQUENCE [LARGE SCALE GENOMIC DNA]</scope>
    <source>
        <strain evidence="5">MAFF 305830</strain>
    </source>
</reference>
<dbReference type="EMBL" id="KN824291">
    <property type="protein sequence ID" value="KIM28837.1"/>
    <property type="molecule type" value="Genomic_DNA"/>
</dbReference>
<dbReference type="Gene3D" id="3.30.160.60">
    <property type="entry name" value="Classic Zinc Finger"/>
    <property type="match status" value="1"/>
</dbReference>
<feature type="compositionally biased region" description="Polar residues" evidence="2">
    <location>
        <begin position="119"/>
        <end position="147"/>
    </location>
</feature>
<protein>
    <recommendedName>
        <fullName evidence="3">C2H2-type domain-containing protein</fullName>
    </recommendedName>
</protein>
<dbReference type="AlphaFoldDB" id="A0A0C2XIC5"/>
<evidence type="ECO:0000313" key="5">
    <source>
        <dbReference type="Proteomes" id="UP000054097"/>
    </source>
</evidence>
<reference evidence="4 5" key="1">
    <citation type="submission" date="2014-04" db="EMBL/GenBank/DDBJ databases">
        <authorList>
            <consortium name="DOE Joint Genome Institute"/>
            <person name="Kuo A."/>
            <person name="Zuccaro A."/>
            <person name="Kohler A."/>
            <person name="Nagy L.G."/>
            <person name="Floudas D."/>
            <person name="Copeland A."/>
            <person name="Barry K.W."/>
            <person name="Cichocki N."/>
            <person name="Veneault-Fourrey C."/>
            <person name="LaButti K."/>
            <person name="Lindquist E.A."/>
            <person name="Lipzen A."/>
            <person name="Lundell T."/>
            <person name="Morin E."/>
            <person name="Murat C."/>
            <person name="Sun H."/>
            <person name="Tunlid A."/>
            <person name="Henrissat B."/>
            <person name="Grigoriev I.V."/>
            <person name="Hibbett D.S."/>
            <person name="Martin F."/>
            <person name="Nordberg H.P."/>
            <person name="Cantor M.N."/>
            <person name="Hua S.X."/>
        </authorList>
    </citation>
    <scope>NUCLEOTIDE SEQUENCE [LARGE SCALE GENOMIC DNA]</scope>
    <source>
        <strain evidence="4 5">MAFF 305830</strain>
    </source>
</reference>
<dbReference type="PROSITE" id="PS00028">
    <property type="entry name" value="ZINC_FINGER_C2H2_1"/>
    <property type="match status" value="1"/>
</dbReference>
<evidence type="ECO:0000256" key="2">
    <source>
        <dbReference type="SAM" id="MobiDB-lite"/>
    </source>
</evidence>
<keyword evidence="1" id="KW-0479">Metal-binding</keyword>
<organism evidence="4 5">
    <name type="scientific">Serendipita vermifera MAFF 305830</name>
    <dbReference type="NCBI Taxonomy" id="933852"/>
    <lineage>
        <taxon>Eukaryota</taxon>
        <taxon>Fungi</taxon>
        <taxon>Dikarya</taxon>
        <taxon>Basidiomycota</taxon>
        <taxon>Agaricomycotina</taxon>
        <taxon>Agaricomycetes</taxon>
        <taxon>Sebacinales</taxon>
        <taxon>Serendipitaceae</taxon>
        <taxon>Serendipita</taxon>
    </lineage>
</organism>
<feature type="compositionally biased region" description="Polar residues" evidence="2">
    <location>
        <begin position="99"/>
        <end position="112"/>
    </location>
</feature>
<gene>
    <name evidence="4" type="ORF">M408DRAFT_329273</name>
</gene>
<keyword evidence="5" id="KW-1185">Reference proteome</keyword>
<evidence type="ECO:0000259" key="3">
    <source>
        <dbReference type="PROSITE" id="PS50157"/>
    </source>
</evidence>
<dbReference type="Proteomes" id="UP000054097">
    <property type="component" value="Unassembled WGS sequence"/>
</dbReference>
<proteinExistence type="predicted"/>
<accession>A0A0C2XIC5</accession>
<dbReference type="OrthoDB" id="8922241at2759"/>
<keyword evidence="1" id="KW-0862">Zinc</keyword>
<feature type="domain" description="C2H2-type" evidence="3">
    <location>
        <begin position="268"/>
        <end position="295"/>
    </location>
</feature>
<dbReference type="InterPro" id="IPR036236">
    <property type="entry name" value="Znf_C2H2_sf"/>
</dbReference>
<dbReference type="InterPro" id="IPR013087">
    <property type="entry name" value="Znf_C2H2_type"/>
</dbReference>
<dbReference type="GO" id="GO:0008270">
    <property type="term" value="F:zinc ion binding"/>
    <property type="evidence" value="ECO:0007669"/>
    <property type="project" value="UniProtKB-KW"/>
</dbReference>
<dbReference type="HOGENOM" id="CLU_918789_0_0_1"/>
<feature type="region of interest" description="Disordered" evidence="2">
    <location>
        <begin position="99"/>
        <end position="147"/>
    </location>
</feature>